<comment type="caution">
    <text evidence="1">The sequence shown here is derived from an EMBL/GenBank/DDBJ whole genome shotgun (WGS) entry which is preliminary data.</text>
</comment>
<evidence type="ECO:0000313" key="1">
    <source>
        <dbReference type="EMBL" id="MFD2694169.1"/>
    </source>
</evidence>
<gene>
    <name evidence="1" type="ORF">ACFSUE_11100</name>
</gene>
<proteinExistence type="predicted"/>
<sequence>MNAGDPEVQESSLILFNVLICEQTIEKDLWLEKSEQLKLKAMKSGLYPMRSLVMTIESLQEDDRKVRFTFYLLLNGTYECRTQDHCRFEASLMIDHSLMIATMKKESLFRFV</sequence>
<accession>A0ABW5S515</accession>
<reference evidence="2" key="1">
    <citation type="journal article" date="2019" name="Int. J. Syst. Evol. Microbiol.">
        <title>The Global Catalogue of Microorganisms (GCM) 10K type strain sequencing project: providing services to taxonomists for standard genome sequencing and annotation.</title>
        <authorList>
            <consortium name="The Broad Institute Genomics Platform"/>
            <consortium name="The Broad Institute Genome Sequencing Center for Infectious Disease"/>
            <person name="Wu L."/>
            <person name="Ma J."/>
        </authorList>
    </citation>
    <scope>NUCLEOTIDE SEQUENCE [LARGE SCALE GENOMIC DNA]</scope>
    <source>
        <strain evidence="2">TISTR 2466</strain>
    </source>
</reference>
<dbReference type="RefSeq" id="WP_253057726.1">
    <property type="nucleotide sequence ID" value="NZ_JAMXWM010000001.1"/>
</dbReference>
<dbReference type="Proteomes" id="UP001597399">
    <property type="component" value="Unassembled WGS sequence"/>
</dbReference>
<dbReference type="EMBL" id="JBHUMQ010000026">
    <property type="protein sequence ID" value="MFD2694169.1"/>
    <property type="molecule type" value="Genomic_DNA"/>
</dbReference>
<keyword evidence="2" id="KW-1185">Reference proteome</keyword>
<evidence type="ECO:0000313" key="2">
    <source>
        <dbReference type="Proteomes" id="UP001597399"/>
    </source>
</evidence>
<organism evidence="1 2">
    <name type="scientific">Sporolactobacillus shoreicorticis</name>
    <dbReference type="NCBI Taxonomy" id="1923877"/>
    <lineage>
        <taxon>Bacteria</taxon>
        <taxon>Bacillati</taxon>
        <taxon>Bacillota</taxon>
        <taxon>Bacilli</taxon>
        <taxon>Bacillales</taxon>
        <taxon>Sporolactobacillaceae</taxon>
        <taxon>Sporolactobacillus</taxon>
    </lineage>
</organism>
<protein>
    <submittedName>
        <fullName evidence="1">Uncharacterized protein</fullName>
    </submittedName>
</protein>
<name>A0ABW5S515_9BACL</name>